<dbReference type="InterPro" id="IPR016181">
    <property type="entry name" value="Acyl_CoA_acyltransferase"/>
</dbReference>
<evidence type="ECO:0000313" key="2">
    <source>
        <dbReference type="Proteomes" id="UP001222325"/>
    </source>
</evidence>
<dbReference type="Proteomes" id="UP001222325">
    <property type="component" value="Unassembled WGS sequence"/>
</dbReference>
<comment type="caution">
    <text evidence="1">The sequence shown here is derived from an EMBL/GenBank/DDBJ whole genome shotgun (WGS) entry which is preliminary data.</text>
</comment>
<feature type="non-terminal residue" evidence="1">
    <location>
        <position position="1"/>
    </location>
</feature>
<accession>A0AAD6XYT4</accession>
<sequence>TIVGGDLSLLGSFFNATIRAGTLGGEIHVATETADTSVIRGMALWWGPGAEPFSTSIISRGTTLAQHDRKWNCGAEVVRIWLTYQLQYRPEFADLTRKLLGPQGKLDSWYLSLFAVAPQHQRQGVAAALIEAARGKASA</sequence>
<organism evidence="1 2">
    <name type="scientific">Mycena belliarum</name>
    <dbReference type="NCBI Taxonomy" id="1033014"/>
    <lineage>
        <taxon>Eukaryota</taxon>
        <taxon>Fungi</taxon>
        <taxon>Dikarya</taxon>
        <taxon>Basidiomycota</taxon>
        <taxon>Agaricomycotina</taxon>
        <taxon>Agaricomycetes</taxon>
        <taxon>Agaricomycetidae</taxon>
        <taxon>Agaricales</taxon>
        <taxon>Marasmiineae</taxon>
        <taxon>Mycenaceae</taxon>
        <taxon>Mycena</taxon>
    </lineage>
</organism>
<dbReference type="SUPFAM" id="SSF55729">
    <property type="entry name" value="Acyl-CoA N-acyltransferases (Nat)"/>
    <property type="match status" value="1"/>
</dbReference>
<reference evidence="1" key="1">
    <citation type="submission" date="2023-03" db="EMBL/GenBank/DDBJ databases">
        <title>Massive genome expansion in bonnet fungi (Mycena s.s.) driven by repeated elements and novel gene families across ecological guilds.</title>
        <authorList>
            <consortium name="Lawrence Berkeley National Laboratory"/>
            <person name="Harder C.B."/>
            <person name="Miyauchi S."/>
            <person name="Viragh M."/>
            <person name="Kuo A."/>
            <person name="Thoen E."/>
            <person name="Andreopoulos B."/>
            <person name="Lu D."/>
            <person name="Skrede I."/>
            <person name="Drula E."/>
            <person name="Henrissat B."/>
            <person name="Morin E."/>
            <person name="Kohler A."/>
            <person name="Barry K."/>
            <person name="LaButti K."/>
            <person name="Morin E."/>
            <person name="Salamov A."/>
            <person name="Lipzen A."/>
            <person name="Mereny Z."/>
            <person name="Hegedus B."/>
            <person name="Baldrian P."/>
            <person name="Stursova M."/>
            <person name="Weitz H."/>
            <person name="Taylor A."/>
            <person name="Grigoriev I.V."/>
            <person name="Nagy L.G."/>
            <person name="Martin F."/>
            <person name="Kauserud H."/>
        </authorList>
    </citation>
    <scope>NUCLEOTIDE SEQUENCE</scope>
    <source>
        <strain evidence="1">CBHHK173m</strain>
    </source>
</reference>
<feature type="non-terminal residue" evidence="1">
    <location>
        <position position="139"/>
    </location>
</feature>
<name>A0AAD6XYT4_9AGAR</name>
<proteinExistence type="predicted"/>
<dbReference type="AlphaFoldDB" id="A0AAD6XYT4"/>
<gene>
    <name evidence="1" type="ORF">B0H15DRAFT_749953</name>
</gene>
<evidence type="ECO:0000313" key="1">
    <source>
        <dbReference type="EMBL" id="KAJ7102362.1"/>
    </source>
</evidence>
<protein>
    <recommendedName>
        <fullName evidence="3">N-acetyltransferase domain-containing protein</fullName>
    </recommendedName>
</protein>
<keyword evidence="2" id="KW-1185">Reference proteome</keyword>
<dbReference type="Gene3D" id="3.40.630.30">
    <property type="match status" value="1"/>
</dbReference>
<evidence type="ECO:0008006" key="3">
    <source>
        <dbReference type="Google" id="ProtNLM"/>
    </source>
</evidence>
<dbReference type="EMBL" id="JARJCN010000003">
    <property type="protein sequence ID" value="KAJ7102362.1"/>
    <property type="molecule type" value="Genomic_DNA"/>
</dbReference>
<dbReference type="CDD" id="cd04301">
    <property type="entry name" value="NAT_SF"/>
    <property type="match status" value="1"/>
</dbReference>